<dbReference type="GO" id="GO:0004252">
    <property type="term" value="F:serine-type endopeptidase activity"/>
    <property type="evidence" value="ECO:0007669"/>
    <property type="project" value="InterPro"/>
</dbReference>
<evidence type="ECO:0000256" key="1">
    <source>
        <dbReference type="ARBA" id="ARBA00023157"/>
    </source>
</evidence>
<dbReference type="PROSITE" id="PS50240">
    <property type="entry name" value="TRYPSIN_DOM"/>
    <property type="match status" value="1"/>
</dbReference>
<dbReference type="SUPFAM" id="SSF50494">
    <property type="entry name" value="Trypsin-like serine proteases"/>
    <property type="match status" value="1"/>
</dbReference>
<keyword evidence="1" id="KW-1015">Disulfide bond</keyword>
<dbReference type="Pfam" id="PF00089">
    <property type="entry name" value="Trypsin"/>
    <property type="match status" value="1"/>
</dbReference>
<dbReference type="InterPro" id="IPR001254">
    <property type="entry name" value="Trypsin_dom"/>
</dbReference>
<dbReference type="PANTHER" id="PTHR24253">
    <property type="entry name" value="TRANSMEMBRANE PROTEASE SERINE"/>
    <property type="match status" value="1"/>
</dbReference>
<keyword evidence="4" id="KW-1185">Reference proteome</keyword>
<organism evidence="3 4">
    <name type="scientific">Glossina austeni</name>
    <name type="common">Savannah tsetse fly</name>
    <dbReference type="NCBI Taxonomy" id="7395"/>
    <lineage>
        <taxon>Eukaryota</taxon>
        <taxon>Metazoa</taxon>
        <taxon>Ecdysozoa</taxon>
        <taxon>Arthropoda</taxon>
        <taxon>Hexapoda</taxon>
        <taxon>Insecta</taxon>
        <taxon>Pterygota</taxon>
        <taxon>Neoptera</taxon>
        <taxon>Endopterygota</taxon>
        <taxon>Diptera</taxon>
        <taxon>Brachycera</taxon>
        <taxon>Muscomorpha</taxon>
        <taxon>Hippoboscoidea</taxon>
        <taxon>Glossinidae</taxon>
        <taxon>Glossina</taxon>
    </lineage>
</organism>
<dbReference type="InterPro" id="IPR009003">
    <property type="entry name" value="Peptidase_S1_PA"/>
</dbReference>
<dbReference type="VEuPathDB" id="VectorBase:GAUT022022"/>
<dbReference type="PROSITE" id="PS00134">
    <property type="entry name" value="TRYPSIN_HIS"/>
    <property type="match status" value="1"/>
</dbReference>
<name>A0A1A9V0Q5_GLOAU</name>
<sequence>MAMDNYIGTHKVESVSNFMELGLMLDFKLSFSLQVPGSVLLEFSKRWSVIKHFSYDFRNNVSKHAYNKSIDYADGYASGNGMSYEDAAIDYDTTFYYKKDDSNEAILENVFDSEGDFVFLTSYDQTDNSQDLNKYAVSIRLKHTHHCVGCIIRADLVLTAAHCFRSKRGDFSDLHIAVDVVAGQKRRLRATRSTQIRKAKRAILNECWNSSYDYCDIALVQLDREFNLNDYSVAPLDLPKRPIAPHTLCSTCGWGNGPQADEILYTDYLITPCKHNSGIICANPINTTKIRTGLCDSGTPLICDDVRIKG</sequence>
<dbReference type="Proteomes" id="UP000078200">
    <property type="component" value="Unassembled WGS sequence"/>
</dbReference>
<dbReference type="SMART" id="SM00020">
    <property type="entry name" value="Tryp_SPc"/>
    <property type="match status" value="1"/>
</dbReference>
<dbReference type="STRING" id="7395.A0A1A9V0Q5"/>
<evidence type="ECO:0000313" key="3">
    <source>
        <dbReference type="EnsemblMetazoa" id="GAUT022022-PA"/>
    </source>
</evidence>
<protein>
    <recommendedName>
        <fullName evidence="2">Peptidase S1 domain-containing protein</fullName>
    </recommendedName>
</protein>
<dbReference type="AlphaFoldDB" id="A0A1A9V0Q5"/>
<dbReference type="PANTHER" id="PTHR24253:SF153">
    <property type="entry name" value="SERINE PROTEASE HEPSIN"/>
    <property type="match status" value="1"/>
</dbReference>
<dbReference type="Gene3D" id="2.40.10.10">
    <property type="entry name" value="Trypsin-like serine proteases"/>
    <property type="match status" value="1"/>
</dbReference>
<dbReference type="InterPro" id="IPR018114">
    <property type="entry name" value="TRYPSIN_HIS"/>
</dbReference>
<dbReference type="EnsemblMetazoa" id="GAUT022022-RA">
    <property type="protein sequence ID" value="GAUT022022-PA"/>
    <property type="gene ID" value="GAUT022022"/>
</dbReference>
<reference evidence="3" key="1">
    <citation type="submission" date="2020-05" db="UniProtKB">
        <authorList>
            <consortium name="EnsemblMetazoa"/>
        </authorList>
    </citation>
    <scope>IDENTIFICATION</scope>
    <source>
        <strain evidence="3">TTRI</strain>
    </source>
</reference>
<evidence type="ECO:0000259" key="2">
    <source>
        <dbReference type="PROSITE" id="PS50240"/>
    </source>
</evidence>
<evidence type="ECO:0000313" key="4">
    <source>
        <dbReference type="Proteomes" id="UP000078200"/>
    </source>
</evidence>
<dbReference type="InterPro" id="IPR043504">
    <property type="entry name" value="Peptidase_S1_PA_chymotrypsin"/>
</dbReference>
<accession>A0A1A9V0Q5</accession>
<feature type="domain" description="Peptidase S1" evidence="2">
    <location>
        <begin position="110"/>
        <end position="310"/>
    </location>
</feature>
<dbReference type="GO" id="GO:0006508">
    <property type="term" value="P:proteolysis"/>
    <property type="evidence" value="ECO:0007669"/>
    <property type="project" value="InterPro"/>
</dbReference>
<proteinExistence type="predicted"/>